<sequence>MPDPSAQPTPKLTGPAPAGQSLTPGTCQRILHNKLDRTALPNVQLINWEENVTASGRARDPPLFTIYISDGKFCLACVAGRDVVWQLETYRLRERDEVKVVGYNVWTDPRKKGCYSILIHNLYHVKAHPNRIGRLTYPPNVDFTRSIAYVRLRSLTPTYEWLHVDDQLRLFIAPRVLQGGEANIPVAPREVAPVGGWTFAVGQRLPAYAEDFVIPAHTPLDPNGRVQRGLEHVLWMPGHGWRWGASFAEIQAAQGAHPYNPTTELHFIPNPPAVLRPAQTPPPAPVYRGPLVYPPDAVRPDHNNPAHPGFHVVANIILGHNVDVWVRVTRIESKGSTTDLVVHDASGAIDIVVRASLKPHLTRMRLGRCYQIYNAACVQTRVYCRTFHPVQLSINDTSAVFEIDNPTVPEWVLNPWRLNSLIRGVSNKPIDVWCVVMNTSAIIPGKAKGDATKGWDTPPNLTRCEAWVTDKTFSAVRLMAWDEFPEQLYGRDGEVVLLHNVVMEDGRRDEICLKTLHGLTEILRGQDAPSLADDYNDMVAW</sequence>
<dbReference type="EMBL" id="KV424092">
    <property type="protein sequence ID" value="KZT51779.1"/>
    <property type="molecule type" value="Genomic_DNA"/>
</dbReference>
<dbReference type="EMBL" id="KV424132">
    <property type="protein sequence ID" value="KZT50988.1"/>
    <property type="molecule type" value="Genomic_DNA"/>
</dbReference>
<dbReference type="AlphaFoldDB" id="A0A165D007"/>
<accession>A0A165D007</accession>
<organism evidence="3 4">
    <name type="scientific">Calocera cornea HHB12733</name>
    <dbReference type="NCBI Taxonomy" id="1353952"/>
    <lineage>
        <taxon>Eukaryota</taxon>
        <taxon>Fungi</taxon>
        <taxon>Dikarya</taxon>
        <taxon>Basidiomycota</taxon>
        <taxon>Agaricomycotina</taxon>
        <taxon>Dacrymycetes</taxon>
        <taxon>Dacrymycetales</taxon>
        <taxon>Dacrymycetaceae</taxon>
        <taxon>Calocera</taxon>
    </lineage>
</organism>
<proteinExistence type="predicted"/>
<feature type="region of interest" description="Disordered" evidence="1">
    <location>
        <begin position="1"/>
        <end position="23"/>
    </location>
</feature>
<name>A0A165D007_9BASI</name>
<keyword evidence="4" id="KW-1185">Reference proteome</keyword>
<evidence type="ECO:0000313" key="4">
    <source>
        <dbReference type="Proteomes" id="UP000076842"/>
    </source>
</evidence>
<evidence type="ECO:0000313" key="3">
    <source>
        <dbReference type="EMBL" id="KZT51779.1"/>
    </source>
</evidence>
<dbReference type="Proteomes" id="UP000076842">
    <property type="component" value="Unassembled WGS sequence"/>
</dbReference>
<protein>
    <submittedName>
        <fullName evidence="3">Uncharacterized protein</fullName>
    </submittedName>
</protein>
<gene>
    <name evidence="3" type="ORF">CALCODRAFT_487662</name>
    <name evidence="2" type="ORF">CALCODRAFT_488283</name>
</gene>
<reference evidence="3 4" key="1">
    <citation type="journal article" date="2016" name="Mol. Biol. Evol.">
        <title>Comparative Genomics of Early-Diverging Mushroom-Forming Fungi Provides Insights into the Origins of Lignocellulose Decay Capabilities.</title>
        <authorList>
            <person name="Nagy L.G."/>
            <person name="Riley R."/>
            <person name="Tritt A."/>
            <person name="Adam C."/>
            <person name="Daum C."/>
            <person name="Floudas D."/>
            <person name="Sun H."/>
            <person name="Yadav J.S."/>
            <person name="Pangilinan J."/>
            <person name="Larsson K.H."/>
            <person name="Matsuura K."/>
            <person name="Barry K."/>
            <person name="Labutti K."/>
            <person name="Kuo R."/>
            <person name="Ohm R.A."/>
            <person name="Bhattacharya S.S."/>
            <person name="Shirouzu T."/>
            <person name="Yoshinaga Y."/>
            <person name="Martin F.M."/>
            <person name="Grigoriev I.V."/>
            <person name="Hibbett D.S."/>
        </authorList>
    </citation>
    <scope>NUCLEOTIDE SEQUENCE [LARGE SCALE GENOMIC DNA]</scope>
    <source>
        <strain evidence="3 4">HHB12733</strain>
    </source>
</reference>
<evidence type="ECO:0000256" key="1">
    <source>
        <dbReference type="SAM" id="MobiDB-lite"/>
    </source>
</evidence>
<evidence type="ECO:0000313" key="2">
    <source>
        <dbReference type="EMBL" id="KZT50988.1"/>
    </source>
</evidence>